<dbReference type="InterPro" id="IPR050462">
    <property type="entry name" value="Retroviral_Gag-Pol_poly"/>
</dbReference>
<evidence type="ECO:0008006" key="10">
    <source>
        <dbReference type="Google" id="ProtNLM"/>
    </source>
</evidence>
<organism evidence="8 9">
    <name type="scientific">Monodelphis domestica</name>
    <name type="common">Gray short-tailed opossum</name>
    <dbReference type="NCBI Taxonomy" id="13616"/>
    <lineage>
        <taxon>Eukaryota</taxon>
        <taxon>Metazoa</taxon>
        <taxon>Chordata</taxon>
        <taxon>Craniata</taxon>
        <taxon>Vertebrata</taxon>
        <taxon>Euteleostomi</taxon>
        <taxon>Mammalia</taxon>
        <taxon>Metatheria</taxon>
        <taxon>Didelphimorphia</taxon>
        <taxon>Didelphidae</taxon>
        <taxon>Monodelphis</taxon>
    </lineage>
</organism>
<dbReference type="InterPro" id="IPR000840">
    <property type="entry name" value="G_retro_matrix"/>
</dbReference>
<dbReference type="InterPro" id="IPR003036">
    <property type="entry name" value="Gag_P30"/>
</dbReference>
<keyword evidence="3" id="KW-1043">Host membrane</keyword>
<reference evidence="8" key="2">
    <citation type="submission" date="2025-08" db="UniProtKB">
        <authorList>
            <consortium name="Ensembl"/>
        </authorList>
    </citation>
    <scope>IDENTIFICATION</scope>
</reference>
<dbReference type="SUPFAM" id="SSF47943">
    <property type="entry name" value="Retrovirus capsid protein, N-terminal core domain"/>
    <property type="match status" value="1"/>
</dbReference>
<keyword evidence="4" id="KW-0472">Membrane</keyword>
<evidence type="ECO:0000256" key="3">
    <source>
        <dbReference type="ARBA" id="ARBA00022870"/>
    </source>
</evidence>
<evidence type="ECO:0000256" key="2">
    <source>
        <dbReference type="ARBA" id="ARBA00022511"/>
    </source>
</evidence>
<dbReference type="Gene3D" id="1.10.375.10">
    <property type="entry name" value="Human Immunodeficiency Virus Type 1 Capsid Protein"/>
    <property type="match status" value="1"/>
</dbReference>
<comment type="subcellular location">
    <subcellularLocation>
        <location evidence="1">Host cell membrane</location>
    </subcellularLocation>
</comment>
<keyword evidence="9" id="KW-1185">Reference proteome</keyword>
<dbReference type="InParanoid" id="A0A5F8GVT4"/>
<dbReference type="Proteomes" id="UP000002280">
    <property type="component" value="Chromosome 1"/>
</dbReference>
<evidence type="ECO:0000259" key="7">
    <source>
        <dbReference type="Pfam" id="PF02093"/>
    </source>
</evidence>
<feature type="region of interest" description="Disordered" evidence="5">
    <location>
        <begin position="180"/>
        <end position="200"/>
    </location>
</feature>
<dbReference type="Pfam" id="PF02093">
    <property type="entry name" value="Gag_p30"/>
    <property type="match status" value="1"/>
</dbReference>
<dbReference type="Bgee" id="ENSMODG00000039841">
    <property type="expression patterns" value="Expressed in placenta and 3 other cell types or tissues"/>
</dbReference>
<dbReference type="GeneTree" id="ENSGT01010000222569"/>
<evidence type="ECO:0000256" key="5">
    <source>
        <dbReference type="SAM" id="MobiDB-lite"/>
    </source>
</evidence>
<dbReference type="InterPro" id="IPR036946">
    <property type="entry name" value="G_retro_matrix_sf"/>
</dbReference>
<evidence type="ECO:0000313" key="8">
    <source>
        <dbReference type="Ensembl" id="ENSMODP00000051474.1"/>
    </source>
</evidence>
<feature type="domain" description="Gamma-retroviral matrix protein" evidence="6">
    <location>
        <begin position="2"/>
        <end position="101"/>
    </location>
</feature>
<proteinExistence type="predicted"/>
<name>A0A5F8GVT4_MONDO</name>
<dbReference type="Ensembl" id="ENSMODT00000062194.1">
    <property type="protein sequence ID" value="ENSMODP00000051474.1"/>
    <property type="gene ID" value="ENSMODG00000039841.1"/>
</dbReference>
<sequence length="336" mass="36993">MGQGQSTPLDLVLNPDFKSQAHSLGVNVKKGKLQILCNSEWPTFGCGWLCGGTSQKSIISVVWSWVLLPRPEDHPNQMPYILMWQNLALDPPPWLKPFMETAQILVSQVDQASLSPKAQELPPVLPTLDDPPPDLLFPPLPYAPGFPLALYPPLPPQGNGNKVLAAAGTALVPLLSPPAHHTRGHDQWGRPSPGAEVPSSTTALPVHTVGPMVPDGPLVHQYWPFISSDLYNWKHQNPPFSEQLQKFIDLVESIFLTYSPTWDNCQQLLHTLFTSEETDLILAEGWKLVLGDDRQPTAHPLLLEVIFPVERPDWDFSTGEERSLAPLAGSVPASPT</sequence>
<evidence type="ECO:0000313" key="9">
    <source>
        <dbReference type="Proteomes" id="UP000002280"/>
    </source>
</evidence>
<evidence type="ECO:0000256" key="4">
    <source>
        <dbReference type="ARBA" id="ARBA00023136"/>
    </source>
</evidence>
<dbReference type="InterPro" id="IPR010999">
    <property type="entry name" value="Retrovr_matrix"/>
</dbReference>
<reference evidence="8" key="3">
    <citation type="submission" date="2025-09" db="UniProtKB">
        <authorList>
            <consortium name="Ensembl"/>
        </authorList>
    </citation>
    <scope>IDENTIFICATION</scope>
</reference>
<reference evidence="8 9" key="1">
    <citation type="journal article" date="2007" name="Nature">
        <title>Genome of the marsupial Monodelphis domestica reveals innovation in non-coding sequences.</title>
        <authorList>
            <person name="Mikkelsen T.S."/>
            <person name="Wakefield M.J."/>
            <person name="Aken B."/>
            <person name="Amemiya C.T."/>
            <person name="Chang J.L."/>
            <person name="Duke S."/>
            <person name="Garber M."/>
            <person name="Gentles A.J."/>
            <person name="Goodstadt L."/>
            <person name="Heger A."/>
            <person name="Jurka J."/>
            <person name="Kamal M."/>
            <person name="Mauceli E."/>
            <person name="Searle S.M."/>
            <person name="Sharpe T."/>
            <person name="Baker M.L."/>
            <person name="Batzer M.A."/>
            <person name="Benos P.V."/>
            <person name="Belov K."/>
            <person name="Clamp M."/>
            <person name="Cook A."/>
            <person name="Cuff J."/>
            <person name="Das R."/>
            <person name="Davidow L."/>
            <person name="Deakin J.E."/>
            <person name="Fazzari M.J."/>
            <person name="Glass J.L."/>
            <person name="Grabherr M."/>
            <person name="Greally J.M."/>
            <person name="Gu W."/>
            <person name="Hore T.A."/>
            <person name="Huttley G.A."/>
            <person name="Kleber M."/>
            <person name="Jirtle R.L."/>
            <person name="Koina E."/>
            <person name="Lee J.T."/>
            <person name="Mahony S."/>
            <person name="Marra M.A."/>
            <person name="Miller R.D."/>
            <person name="Nicholls R.D."/>
            <person name="Oda M."/>
            <person name="Papenfuss A.T."/>
            <person name="Parra Z.E."/>
            <person name="Pollock D.D."/>
            <person name="Ray D.A."/>
            <person name="Schein J.E."/>
            <person name="Speed T.P."/>
            <person name="Thompson K."/>
            <person name="VandeBerg J.L."/>
            <person name="Wade C.M."/>
            <person name="Walker J.A."/>
            <person name="Waters P.D."/>
            <person name="Webber C."/>
            <person name="Weidman J.R."/>
            <person name="Xie X."/>
            <person name="Zody M.C."/>
            <person name="Baldwin J."/>
            <person name="Abdouelleil A."/>
            <person name="Abdulkadir J."/>
            <person name="Abebe A."/>
            <person name="Abera B."/>
            <person name="Abreu J."/>
            <person name="Acer S.C."/>
            <person name="Aftuck L."/>
            <person name="Alexander A."/>
            <person name="An P."/>
            <person name="Anderson E."/>
            <person name="Anderson S."/>
            <person name="Arachi H."/>
            <person name="Azer M."/>
            <person name="Bachantsang P."/>
            <person name="Barry A."/>
            <person name="Bayul T."/>
            <person name="Berlin A."/>
            <person name="Bessette D."/>
            <person name="Bloom T."/>
            <person name="Bloom T."/>
            <person name="Boguslavskiy L."/>
            <person name="Bonnet C."/>
            <person name="Boukhgalter B."/>
            <person name="Bourzgui I."/>
            <person name="Brown A."/>
            <person name="Cahill P."/>
            <person name="Channer S."/>
            <person name="Cheshatsang Y."/>
            <person name="Chuda L."/>
            <person name="Citroen M."/>
            <person name="Collymore A."/>
            <person name="Cooke P."/>
            <person name="Costello M."/>
            <person name="D'Aco K."/>
            <person name="Daza R."/>
            <person name="De Haan G."/>
            <person name="DeGray S."/>
            <person name="DeMaso C."/>
            <person name="Dhargay N."/>
            <person name="Dooley K."/>
            <person name="Dooley E."/>
            <person name="Doricent M."/>
            <person name="Dorje P."/>
            <person name="Dorjee K."/>
            <person name="Dupes A."/>
            <person name="Elong R."/>
            <person name="Falk J."/>
            <person name="Farina A."/>
            <person name="Faro S."/>
            <person name="Ferguson D."/>
            <person name="Fisher S."/>
            <person name="Foley C.D."/>
            <person name="Franke A."/>
            <person name="Friedrich D."/>
            <person name="Gadbois L."/>
            <person name="Gearin G."/>
            <person name="Gearin C.R."/>
            <person name="Giannoukos G."/>
            <person name="Goode T."/>
            <person name="Graham J."/>
            <person name="Grandbois E."/>
            <person name="Grewal S."/>
            <person name="Gyaltsen K."/>
            <person name="Hafez N."/>
            <person name="Hagos B."/>
            <person name="Hall J."/>
            <person name="Henson C."/>
            <person name="Hollinger A."/>
            <person name="Honan T."/>
            <person name="Huard M.D."/>
            <person name="Hughes L."/>
            <person name="Hurhula B."/>
            <person name="Husby M.E."/>
            <person name="Kamat A."/>
            <person name="Kanga B."/>
            <person name="Kashin S."/>
            <person name="Khazanovich D."/>
            <person name="Kisner P."/>
            <person name="Lance K."/>
            <person name="Lara M."/>
            <person name="Lee W."/>
            <person name="Lennon N."/>
            <person name="Letendre F."/>
            <person name="LeVine R."/>
            <person name="Lipovsky A."/>
            <person name="Liu X."/>
            <person name="Liu J."/>
            <person name="Liu S."/>
            <person name="Lokyitsang T."/>
            <person name="Lokyitsang Y."/>
            <person name="Lubonja R."/>
            <person name="Lui A."/>
            <person name="MacDonald P."/>
            <person name="Magnisalis V."/>
            <person name="Maru K."/>
            <person name="Matthews C."/>
            <person name="McCusker W."/>
            <person name="McDonough S."/>
            <person name="Mehta T."/>
            <person name="Meldrim J."/>
            <person name="Meneus L."/>
            <person name="Mihai O."/>
            <person name="Mihalev A."/>
            <person name="Mihova T."/>
            <person name="Mittelman R."/>
            <person name="Mlenga V."/>
            <person name="Montmayeur A."/>
            <person name="Mulrain L."/>
            <person name="Navidi A."/>
            <person name="Naylor J."/>
            <person name="Negash T."/>
            <person name="Nguyen T."/>
            <person name="Nguyen N."/>
            <person name="Nicol R."/>
            <person name="Norbu C."/>
            <person name="Norbu N."/>
            <person name="Novod N."/>
            <person name="O'Neill B."/>
            <person name="Osman S."/>
            <person name="Markiewicz E."/>
            <person name="Oyono O.L."/>
            <person name="Patti C."/>
            <person name="Phunkhang P."/>
            <person name="Pierre F."/>
            <person name="Priest M."/>
            <person name="Raghuraman S."/>
            <person name="Rege F."/>
            <person name="Reyes R."/>
            <person name="Rise C."/>
            <person name="Rogov P."/>
            <person name="Ross K."/>
            <person name="Ryan E."/>
            <person name="Settipalli S."/>
            <person name="Shea T."/>
            <person name="Sherpa N."/>
            <person name="Shi L."/>
            <person name="Shih D."/>
            <person name="Sparrow T."/>
            <person name="Spaulding J."/>
            <person name="Stalker J."/>
            <person name="Stange-Thomann N."/>
            <person name="Stavropoulos S."/>
            <person name="Stone C."/>
            <person name="Strader C."/>
            <person name="Tesfaye S."/>
            <person name="Thomson T."/>
            <person name="Thoulutsang Y."/>
            <person name="Thoulutsang D."/>
            <person name="Topham K."/>
            <person name="Topping I."/>
            <person name="Tsamla T."/>
            <person name="Vassiliev H."/>
            <person name="Vo A."/>
            <person name="Wangchuk T."/>
            <person name="Wangdi T."/>
            <person name="Weiand M."/>
            <person name="Wilkinson J."/>
            <person name="Wilson A."/>
            <person name="Yadav S."/>
            <person name="Young G."/>
            <person name="Yu Q."/>
            <person name="Zembek L."/>
            <person name="Zhong D."/>
            <person name="Zimmer A."/>
            <person name="Zwirko Z."/>
            <person name="Jaffe D.B."/>
            <person name="Alvarez P."/>
            <person name="Brockman W."/>
            <person name="Butler J."/>
            <person name="Chin C."/>
            <person name="Gnerre S."/>
            <person name="MacCallum I."/>
            <person name="Graves J.A."/>
            <person name="Ponting C.P."/>
            <person name="Breen M."/>
            <person name="Samollow P.B."/>
            <person name="Lander E.S."/>
            <person name="Lindblad-Toh K."/>
        </authorList>
    </citation>
    <scope>NUCLEOTIDE SEQUENCE [LARGE SCALE GENOMIC DNA]</scope>
</reference>
<dbReference type="GO" id="GO:0019068">
    <property type="term" value="P:virion assembly"/>
    <property type="evidence" value="ECO:0007669"/>
    <property type="project" value="InterPro"/>
</dbReference>
<dbReference type="AlphaFoldDB" id="A0A5F8GVT4"/>
<dbReference type="Pfam" id="PF01140">
    <property type="entry name" value="Gag_MA"/>
    <property type="match status" value="1"/>
</dbReference>
<dbReference type="SUPFAM" id="SSF47836">
    <property type="entry name" value="Retroviral matrix proteins"/>
    <property type="match status" value="1"/>
</dbReference>
<dbReference type="Gene3D" id="1.10.150.180">
    <property type="entry name" value="Gamma-retroviral matrix domain"/>
    <property type="match status" value="1"/>
</dbReference>
<dbReference type="OMA" id="ALCELEW"/>
<evidence type="ECO:0000256" key="1">
    <source>
        <dbReference type="ARBA" id="ARBA00004165"/>
    </source>
</evidence>
<dbReference type="PANTHER" id="PTHR33166">
    <property type="entry name" value="GAG_P30 DOMAIN-CONTAINING PROTEIN"/>
    <property type="match status" value="1"/>
</dbReference>
<feature type="domain" description="Core shell protein Gag P30" evidence="7">
    <location>
        <begin position="228"/>
        <end position="323"/>
    </location>
</feature>
<protein>
    <recommendedName>
        <fullName evidence="10">Core shell protein Gag P30 domain-containing protein</fullName>
    </recommendedName>
</protein>
<dbReference type="InterPro" id="IPR008919">
    <property type="entry name" value="Retrov_capsid_N"/>
</dbReference>
<evidence type="ECO:0000259" key="6">
    <source>
        <dbReference type="Pfam" id="PF01140"/>
    </source>
</evidence>
<accession>A0A5F8GVT4</accession>
<keyword evidence="2" id="KW-1032">Host cell membrane</keyword>